<gene>
    <name evidence="2" type="ORF">EV700_2383</name>
</gene>
<evidence type="ECO:0008006" key="4">
    <source>
        <dbReference type="Google" id="ProtNLM"/>
    </source>
</evidence>
<name>A0A4Q7YNN9_9GAMM</name>
<proteinExistence type="predicted"/>
<dbReference type="GO" id="GO:0020037">
    <property type="term" value="F:heme binding"/>
    <property type="evidence" value="ECO:0007669"/>
    <property type="project" value="InterPro"/>
</dbReference>
<dbReference type="SUPFAM" id="SSF47175">
    <property type="entry name" value="Cytochromes"/>
    <property type="match status" value="1"/>
</dbReference>
<sequence length="135" mass="13701">MTHVTRLCCALLALILSPAVVAGPAVSPKVKPLMANTVGPASEAVFAVARAAPADDEAWLAVEKHALTLVSAGKTLKKLTPAADAVWRRQAGLLMENATAAAKAAKARDAAGLNAASEAGFNTCAGCHQTHPVNP</sequence>
<dbReference type="RefSeq" id="WP_130414040.1">
    <property type="nucleotide sequence ID" value="NZ_SHKX01000013.1"/>
</dbReference>
<reference evidence="2 3" key="1">
    <citation type="submission" date="2019-02" db="EMBL/GenBank/DDBJ databases">
        <title>Genomic Encyclopedia of Type Strains, Phase IV (KMG-IV): sequencing the most valuable type-strain genomes for metagenomic binning, comparative biology and taxonomic classification.</title>
        <authorList>
            <person name="Goeker M."/>
        </authorList>
    </citation>
    <scope>NUCLEOTIDE SEQUENCE [LARGE SCALE GENOMIC DNA]</scope>
    <source>
        <strain evidence="2 3">DSM 105135</strain>
    </source>
</reference>
<dbReference type="GO" id="GO:0022900">
    <property type="term" value="P:electron transport chain"/>
    <property type="evidence" value="ECO:0007669"/>
    <property type="project" value="InterPro"/>
</dbReference>
<dbReference type="InterPro" id="IPR010980">
    <property type="entry name" value="Cyt_c/b562"/>
</dbReference>
<protein>
    <recommendedName>
        <fullName evidence="4">Cytochrome c</fullName>
    </recommendedName>
</protein>
<accession>A0A4Q7YNN9</accession>
<comment type="caution">
    <text evidence="2">The sequence shown here is derived from an EMBL/GenBank/DDBJ whole genome shotgun (WGS) entry which is preliminary data.</text>
</comment>
<organism evidence="2 3">
    <name type="scientific">Fluviicoccus keumensis</name>
    <dbReference type="NCBI Taxonomy" id="1435465"/>
    <lineage>
        <taxon>Bacteria</taxon>
        <taxon>Pseudomonadati</taxon>
        <taxon>Pseudomonadota</taxon>
        <taxon>Gammaproteobacteria</taxon>
        <taxon>Moraxellales</taxon>
        <taxon>Moraxellaceae</taxon>
        <taxon>Fluviicoccus</taxon>
    </lineage>
</organism>
<dbReference type="GO" id="GO:0005506">
    <property type="term" value="F:iron ion binding"/>
    <property type="evidence" value="ECO:0007669"/>
    <property type="project" value="InterPro"/>
</dbReference>
<dbReference type="Proteomes" id="UP000292423">
    <property type="component" value="Unassembled WGS sequence"/>
</dbReference>
<dbReference type="AlphaFoldDB" id="A0A4Q7YNN9"/>
<evidence type="ECO:0000256" key="1">
    <source>
        <dbReference type="SAM" id="SignalP"/>
    </source>
</evidence>
<dbReference type="EMBL" id="SHKX01000013">
    <property type="protein sequence ID" value="RZU38451.1"/>
    <property type="molecule type" value="Genomic_DNA"/>
</dbReference>
<feature type="signal peptide" evidence="1">
    <location>
        <begin position="1"/>
        <end position="22"/>
    </location>
</feature>
<evidence type="ECO:0000313" key="2">
    <source>
        <dbReference type="EMBL" id="RZU38451.1"/>
    </source>
</evidence>
<evidence type="ECO:0000313" key="3">
    <source>
        <dbReference type="Proteomes" id="UP000292423"/>
    </source>
</evidence>
<feature type="chain" id="PRO_5020798042" description="Cytochrome c" evidence="1">
    <location>
        <begin position="23"/>
        <end position="135"/>
    </location>
</feature>
<keyword evidence="3" id="KW-1185">Reference proteome</keyword>
<dbReference type="GO" id="GO:0009055">
    <property type="term" value="F:electron transfer activity"/>
    <property type="evidence" value="ECO:0007669"/>
    <property type="project" value="InterPro"/>
</dbReference>
<keyword evidence="1" id="KW-0732">Signal</keyword>